<dbReference type="AlphaFoldDB" id="A0A0F5LEQ8"/>
<organism evidence="1 2">
    <name type="scientific">Devosia soli</name>
    <dbReference type="NCBI Taxonomy" id="361041"/>
    <lineage>
        <taxon>Bacteria</taxon>
        <taxon>Pseudomonadati</taxon>
        <taxon>Pseudomonadota</taxon>
        <taxon>Alphaproteobacteria</taxon>
        <taxon>Hyphomicrobiales</taxon>
        <taxon>Devosiaceae</taxon>
        <taxon>Devosia</taxon>
    </lineage>
</organism>
<sequence>MNTHILNLPGDLFLGSDAKTAFAQGARRFSSAAKAIRFAMEEAAPVSLRGALLQIDGQTLGPDQIRTLHRQMEGLGQARRAHK</sequence>
<evidence type="ECO:0000313" key="2">
    <source>
        <dbReference type="Proteomes" id="UP000033514"/>
    </source>
</evidence>
<name>A0A0F5LEQ8_9HYPH</name>
<accession>A0A0F5LEQ8</accession>
<dbReference type="PATRIC" id="fig|361041.3.peg.587"/>
<dbReference type="RefSeq" id="WP_046142121.1">
    <property type="nucleotide sequence ID" value="NZ_LAJG01000014.1"/>
</dbReference>
<evidence type="ECO:0000313" key="1">
    <source>
        <dbReference type="EMBL" id="KKB80057.1"/>
    </source>
</evidence>
<reference evidence="1 2" key="1">
    <citation type="submission" date="2015-03" db="EMBL/GenBank/DDBJ databases">
        <authorList>
            <person name="Hassan Y.I."/>
            <person name="Lepp D."/>
            <person name="Zhou T."/>
        </authorList>
    </citation>
    <scope>NUCLEOTIDE SEQUENCE [LARGE SCALE GENOMIC DNA]</scope>
    <source>
        <strain evidence="1 2">GH2-10</strain>
    </source>
</reference>
<keyword evidence="2" id="KW-1185">Reference proteome</keyword>
<comment type="caution">
    <text evidence="1">The sequence shown here is derived from an EMBL/GenBank/DDBJ whole genome shotgun (WGS) entry which is preliminary data.</text>
</comment>
<proteinExistence type="predicted"/>
<dbReference type="Proteomes" id="UP000033514">
    <property type="component" value="Unassembled WGS sequence"/>
</dbReference>
<dbReference type="OrthoDB" id="7950200at2"/>
<protein>
    <submittedName>
        <fullName evidence="1">Uncharacterized protein</fullName>
    </submittedName>
</protein>
<gene>
    <name evidence="1" type="ORF">VW35_06325</name>
</gene>
<dbReference type="EMBL" id="LAJG01000014">
    <property type="protein sequence ID" value="KKB80057.1"/>
    <property type="molecule type" value="Genomic_DNA"/>
</dbReference>